<keyword evidence="2" id="KW-0645">Protease</keyword>
<dbReference type="GO" id="GO:0008234">
    <property type="term" value="F:cysteine-type peptidase activity"/>
    <property type="evidence" value="ECO:0007669"/>
    <property type="project" value="UniProtKB-KW"/>
</dbReference>
<dbReference type="Proteomes" id="UP000886335">
    <property type="component" value="Unassembled WGS sequence"/>
</dbReference>
<evidence type="ECO:0000256" key="1">
    <source>
        <dbReference type="ARBA" id="ARBA00007074"/>
    </source>
</evidence>
<accession>A0A831SPC7</accession>
<proteinExistence type="inferred from homology"/>
<feature type="chain" id="PRO_5033016097" evidence="5">
    <location>
        <begin position="25"/>
        <end position="178"/>
    </location>
</feature>
<name>A0A831SPC7_PROAE</name>
<evidence type="ECO:0000256" key="2">
    <source>
        <dbReference type="ARBA" id="ARBA00022670"/>
    </source>
</evidence>
<dbReference type="GO" id="GO:0006508">
    <property type="term" value="P:proteolysis"/>
    <property type="evidence" value="ECO:0007669"/>
    <property type="project" value="UniProtKB-KW"/>
</dbReference>
<keyword evidence="3" id="KW-0378">Hydrolase</keyword>
<dbReference type="PANTHER" id="PTHR47053:SF1">
    <property type="entry name" value="MUREIN DD-ENDOPEPTIDASE MEPH-RELATED"/>
    <property type="match status" value="1"/>
</dbReference>
<feature type="signal peptide" evidence="5">
    <location>
        <begin position="1"/>
        <end position="24"/>
    </location>
</feature>
<sequence>MKSPARMLRNLLVTSLLLMTTGCAGNSTYQSLQYSSKNSKNDTWSRLPLRVSGSQLTEMLENITELVGTGYRYGGNGDGAFDCSGFVQHIFSSSFNVSIPRTAREQSRFGQRIDRHGLQRGDLVFFRLGSGRIDHVGIYLHNDLFIHASSSKGVTLGNLMKPYYHKRFAHATRLIEVR</sequence>
<organism evidence="7">
    <name type="scientific">Prosthecochloris aestuarii</name>
    <dbReference type="NCBI Taxonomy" id="1102"/>
    <lineage>
        <taxon>Bacteria</taxon>
        <taxon>Pseudomonadati</taxon>
        <taxon>Chlorobiota</taxon>
        <taxon>Chlorobiia</taxon>
        <taxon>Chlorobiales</taxon>
        <taxon>Chlorobiaceae</taxon>
        <taxon>Prosthecochloris</taxon>
    </lineage>
</organism>
<comment type="caution">
    <text evidence="7">The sequence shown here is derived from an EMBL/GenBank/DDBJ whole genome shotgun (WGS) entry which is preliminary data.</text>
</comment>
<reference evidence="7" key="1">
    <citation type="journal article" date="2020" name="mSystems">
        <title>Genome- and Community-Level Interaction Insights into Carbon Utilization and Element Cycling Functions of Hydrothermarchaeota in Hydrothermal Sediment.</title>
        <authorList>
            <person name="Zhou Z."/>
            <person name="Liu Y."/>
            <person name="Xu W."/>
            <person name="Pan J."/>
            <person name="Luo Z.H."/>
            <person name="Li M."/>
        </authorList>
    </citation>
    <scope>NUCLEOTIDE SEQUENCE [LARGE SCALE GENOMIC DNA]</scope>
    <source>
        <strain evidence="7">SpSt-1181</strain>
    </source>
</reference>
<dbReference type="InterPro" id="IPR051202">
    <property type="entry name" value="Peptidase_C40"/>
</dbReference>
<dbReference type="PROSITE" id="PS51935">
    <property type="entry name" value="NLPC_P60"/>
    <property type="match status" value="1"/>
</dbReference>
<evidence type="ECO:0000256" key="3">
    <source>
        <dbReference type="ARBA" id="ARBA00022801"/>
    </source>
</evidence>
<dbReference type="Gene3D" id="3.90.1720.10">
    <property type="entry name" value="endopeptidase domain like (from Nostoc punctiforme)"/>
    <property type="match status" value="1"/>
</dbReference>
<feature type="domain" description="NlpC/P60" evidence="6">
    <location>
        <begin position="53"/>
        <end position="175"/>
    </location>
</feature>
<dbReference type="PROSITE" id="PS51257">
    <property type="entry name" value="PROKAR_LIPOPROTEIN"/>
    <property type="match status" value="1"/>
</dbReference>
<dbReference type="AlphaFoldDB" id="A0A831SPC7"/>
<evidence type="ECO:0000256" key="5">
    <source>
        <dbReference type="SAM" id="SignalP"/>
    </source>
</evidence>
<evidence type="ECO:0000259" key="6">
    <source>
        <dbReference type="PROSITE" id="PS51935"/>
    </source>
</evidence>
<keyword evidence="5" id="KW-0732">Signal</keyword>
<dbReference type="EMBL" id="DSBW01000049">
    <property type="protein sequence ID" value="HED30464.1"/>
    <property type="molecule type" value="Genomic_DNA"/>
</dbReference>
<keyword evidence="4" id="KW-0788">Thiol protease</keyword>
<gene>
    <name evidence="7" type="ORF">ENN50_01980</name>
</gene>
<dbReference type="SUPFAM" id="SSF54001">
    <property type="entry name" value="Cysteine proteinases"/>
    <property type="match status" value="1"/>
</dbReference>
<evidence type="ECO:0000256" key="4">
    <source>
        <dbReference type="ARBA" id="ARBA00022807"/>
    </source>
</evidence>
<evidence type="ECO:0000313" key="7">
    <source>
        <dbReference type="EMBL" id="HED30464.1"/>
    </source>
</evidence>
<dbReference type="PANTHER" id="PTHR47053">
    <property type="entry name" value="MUREIN DD-ENDOPEPTIDASE MEPH-RELATED"/>
    <property type="match status" value="1"/>
</dbReference>
<dbReference type="Pfam" id="PF00877">
    <property type="entry name" value="NLPC_P60"/>
    <property type="match status" value="1"/>
</dbReference>
<dbReference type="InterPro" id="IPR038765">
    <property type="entry name" value="Papain-like_cys_pep_sf"/>
</dbReference>
<protein>
    <submittedName>
        <fullName evidence="7">NlpC/P60 family protein</fullName>
    </submittedName>
</protein>
<comment type="similarity">
    <text evidence="1">Belongs to the peptidase C40 family.</text>
</comment>
<dbReference type="InterPro" id="IPR000064">
    <property type="entry name" value="NLP_P60_dom"/>
</dbReference>